<evidence type="ECO:0000256" key="1">
    <source>
        <dbReference type="SAM" id="MobiDB-lite"/>
    </source>
</evidence>
<keyword evidence="3" id="KW-1185">Reference proteome</keyword>
<dbReference type="VEuPathDB" id="ToxoDB:TGME49_230130"/>
<sequence length="120" mass="13385">MEIMKSTTRPASQTDELVDTKSSEAKNWRHPLRMQNERGKSDAVSLEMLILSTRGLGGAALLDSEAMAAIMIFLIDQILFLRGHTAASLQEMRRPAAKILSPPHLRTTSEIHSSTEFHAW</sequence>
<dbReference type="EMBL" id="JAAUHK010000194">
    <property type="protein sequence ID" value="KAF4641651.1"/>
    <property type="molecule type" value="Genomic_DNA"/>
</dbReference>
<evidence type="ECO:0000313" key="3">
    <source>
        <dbReference type="Proteomes" id="UP000557509"/>
    </source>
</evidence>
<feature type="compositionally biased region" description="Basic and acidic residues" evidence="1">
    <location>
        <begin position="18"/>
        <end position="27"/>
    </location>
</feature>
<proteinExistence type="predicted"/>
<reference evidence="2 3" key="1">
    <citation type="submission" date="2020-03" db="EMBL/GenBank/DDBJ databases">
        <title>Genome sequence of Toxoplasma gondii RH-88 strain.</title>
        <authorList>
            <person name="Lorenzi H.A."/>
            <person name="Venepally P."/>
            <person name="Rozenberg A."/>
            <person name="Sibley D."/>
        </authorList>
    </citation>
    <scope>NUCLEOTIDE SEQUENCE [LARGE SCALE GENOMIC DNA]</scope>
    <source>
        <strain evidence="2 3">RH-88</strain>
    </source>
</reference>
<name>A0A7J6K587_TOXGO</name>
<evidence type="ECO:0000313" key="2">
    <source>
        <dbReference type="EMBL" id="KAF4641651.1"/>
    </source>
</evidence>
<organism evidence="2 3">
    <name type="scientific">Toxoplasma gondii</name>
    <dbReference type="NCBI Taxonomy" id="5811"/>
    <lineage>
        <taxon>Eukaryota</taxon>
        <taxon>Sar</taxon>
        <taxon>Alveolata</taxon>
        <taxon>Apicomplexa</taxon>
        <taxon>Conoidasida</taxon>
        <taxon>Coccidia</taxon>
        <taxon>Eucoccidiorida</taxon>
        <taxon>Eimeriorina</taxon>
        <taxon>Sarcocystidae</taxon>
        <taxon>Toxoplasma</taxon>
    </lineage>
</organism>
<protein>
    <submittedName>
        <fullName evidence="2">Uncharacterized protein</fullName>
    </submittedName>
</protein>
<feature type="region of interest" description="Disordered" evidence="1">
    <location>
        <begin position="1"/>
        <end position="28"/>
    </location>
</feature>
<comment type="caution">
    <text evidence="2">The sequence shown here is derived from an EMBL/GenBank/DDBJ whole genome shotgun (WGS) entry which is preliminary data.</text>
</comment>
<gene>
    <name evidence="2" type="ORF">TGRH88_074610</name>
</gene>
<dbReference type="AlphaFoldDB" id="A0A7J6K587"/>
<accession>A0A7J6K587</accession>
<dbReference type="Proteomes" id="UP000557509">
    <property type="component" value="Unassembled WGS sequence"/>
</dbReference>
<feature type="compositionally biased region" description="Polar residues" evidence="1">
    <location>
        <begin position="1"/>
        <end position="15"/>
    </location>
</feature>